<feature type="domain" description="DUF3786" evidence="1">
    <location>
        <begin position="2"/>
        <end position="151"/>
    </location>
</feature>
<reference evidence="2" key="1">
    <citation type="journal article" date="2013" name="Syst. Appl. Microbiol.">
        <title>New insights into the archaeal diversity of a hypersaline microbial mat obtained by a metagenomic approach.</title>
        <authorList>
            <person name="Lopez-Lopez A."/>
            <person name="Richter M."/>
            <person name="Pena A."/>
            <person name="Tamames J."/>
            <person name="Rossello-Mora R."/>
        </authorList>
    </citation>
    <scope>NUCLEOTIDE SEQUENCE</scope>
</reference>
<evidence type="ECO:0000259" key="1">
    <source>
        <dbReference type="Pfam" id="PF12654"/>
    </source>
</evidence>
<organism evidence="2">
    <name type="scientific">uncultured organism</name>
    <dbReference type="NCBI Taxonomy" id="155900"/>
    <lineage>
        <taxon>unclassified sequences</taxon>
        <taxon>environmental samples</taxon>
    </lineage>
</organism>
<dbReference type="InterPro" id="IPR024264">
    <property type="entry name" value="DUF3786"/>
</dbReference>
<accession>M1PP36</accession>
<dbReference type="Pfam" id="PF12654">
    <property type="entry name" value="DUF3786"/>
    <property type="match status" value="1"/>
</dbReference>
<protein>
    <recommendedName>
        <fullName evidence="1">DUF3786 domain-containing protein</fullName>
    </recommendedName>
</protein>
<sequence length="164" mass="18187">MLGETYRVSLPDYEIESSAAEVDEADEQLILSYLSRLKEGGVEGEGEWLSFRELPDGNFYSAHFKKSTEVRLTRLFQNDIEGFKATANSLAGEEISISDAGYGFQILPRFKIGLVFWSGGNEFSDEVNVLFEDTAADCLSTEGLSIIGNKFCGQFIKKSQGVKQ</sequence>
<proteinExistence type="predicted"/>
<dbReference type="EMBL" id="JX684074">
    <property type="protein sequence ID" value="AGF92850.1"/>
    <property type="molecule type" value="Genomic_DNA"/>
</dbReference>
<evidence type="ECO:0000313" key="2">
    <source>
        <dbReference type="EMBL" id="AGF92850.1"/>
    </source>
</evidence>
<name>M1PP36_9ZZZZ</name>
<gene>
    <name evidence="2" type="ORF">FLSS-2_0011</name>
</gene>
<dbReference type="AlphaFoldDB" id="M1PP36"/>